<reference evidence="7" key="1">
    <citation type="submission" date="2019-09" db="EMBL/GenBank/DDBJ databases">
        <authorList>
            <person name="Xue C."/>
        </authorList>
    </citation>
    <scope>NUCLEOTIDE SEQUENCE</scope>
</reference>
<dbReference type="InterPro" id="IPR001005">
    <property type="entry name" value="SANT/Myb"/>
</dbReference>
<dbReference type="InterPro" id="IPR009057">
    <property type="entry name" value="Homeodomain-like_sf"/>
</dbReference>
<evidence type="ECO:0000256" key="4">
    <source>
        <dbReference type="ARBA" id="ARBA00023242"/>
    </source>
</evidence>
<organism evidence="7">
    <name type="scientific">Fragaria vesca</name>
    <name type="common">Woodland strawberry</name>
    <name type="synonym">Potentilla vesca</name>
    <dbReference type="NCBI Taxonomy" id="57918"/>
    <lineage>
        <taxon>Eukaryota</taxon>
        <taxon>Viridiplantae</taxon>
        <taxon>Streptophyta</taxon>
        <taxon>Embryophyta</taxon>
        <taxon>Tracheophyta</taxon>
        <taxon>Spermatophyta</taxon>
        <taxon>Magnoliopsida</taxon>
        <taxon>eudicotyledons</taxon>
        <taxon>Gunneridae</taxon>
        <taxon>Pentapetalae</taxon>
        <taxon>rosids</taxon>
        <taxon>fabids</taxon>
        <taxon>Rosales</taxon>
        <taxon>Rosaceae</taxon>
        <taxon>Rosoideae</taxon>
        <taxon>Potentilleae</taxon>
        <taxon>Fragariinae</taxon>
        <taxon>Fragaria</taxon>
    </lineage>
</organism>
<evidence type="ECO:0000256" key="3">
    <source>
        <dbReference type="ARBA" id="ARBA00023125"/>
    </source>
</evidence>
<dbReference type="PANTHER" id="PTHR47998:SF70">
    <property type="entry name" value="DOMAIN PROTEIN 4, PUTATIVE-RELATED"/>
    <property type="match status" value="1"/>
</dbReference>
<dbReference type="GO" id="GO:0005634">
    <property type="term" value="C:nucleus"/>
    <property type="evidence" value="ECO:0007669"/>
    <property type="project" value="UniProtKB-SubCell"/>
</dbReference>
<keyword evidence="4" id="KW-0539">Nucleus</keyword>
<evidence type="ECO:0000313" key="7">
    <source>
        <dbReference type="EMBL" id="QKV26107.1"/>
    </source>
</evidence>
<dbReference type="PANTHER" id="PTHR47998">
    <property type="entry name" value="TRANSCRIPTION FACTOR MYB51-LIKE ISOFORM X1"/>
    <property type="match status" value="1"/>
</dbReference>
<evidence type="ECO:0000256" key="1">
    <source>
        <dbReference type="ARBA" id="ARBA00004123"/>
    </source>
</evidence>
<evidence type="ECO:0000259" key="6">
    <source>
        <dbReference type="PROSITE" id="PS51294"/>
    </source>
</evidence>
<dbReference type="CDD" id="cd00167">
    <property type="entry name" value="SANT"/>
    <property type="match status" value="2"/>
</dbReference>
<evidence type="ECO:0000259" key="5">
    <source>
        <dbReference type="PROSITE" id="PS50090"/>
    </source>
</evidence>
<dbReference type="FunFam" id="1.10.10.60:FF:000001">
    <property type="entry name" value="MYB-related transcription factor"/>
    <property type="match status" value="1"/>
</dbReference>
<dbReference type="PROSITE" id="PS50090">
    <property type="entry name" value="MYB_LIKE"/>
    <property type="match status" value="2"/>
</dbReference>
<dbReference type="GO" id="GO:0006355">
    <property type="term" value="P:regulation of DNA-templated transcription"/>
    <property type="evidence" value="ECO:0007669"/>
    <property type="project" value="TreeGrafter"/>
</dbReference>
<dbReference type="SMR" id="A0A7D4WGU0"/>
<keyword evidence="3" id="KW-0238">DNA-binding</keyword>
<dbReference type="AlphaFoldDB" id="A0A7D4WGU0"/>
<dbReference type="PROSITE" id="PS51294">
    <property type="entry name" value="HTH_MYB"/>
    <property type="match status" value="2"/>
</dbReference>
<dbReference type="SMART" id="SM00717">
    <property type="entry name" value="SANT"/>
    <property type="match status" value="2"/>
</dbReference>
<proteinExistence type="evidence at transcript level"/>
<dbReference type="InterPro" id="IPR017930">
    <property type="entry name" value="Myb_dom"/>
</dbReference>
<accession>A0A7D4WGU0</accession>
<protein>
    <submittedName>
        <fullName evidence="7">MYB79</fullName>
    </submittedName>
</protein>
<sequence length="168" mass="19379">MNTGAWTTQEDNILVDYVETHGEGKWSKVSKETGLKRCGKSCRVRWLNYLRSNIKRGNISPEDEDLIMRLHKLLGNRWSLISRRLPGRTDTEIKNHWNTVIRRRKIINSKKQCISENNKRNNKPSVGSSHLLLTDSDAVHTNPARIMKVGKAVHQQSHNDENLETDVD</sequence>
<keyword evidence="2" id="KW-0677">Repeat</keyword>
<dbReference type="EMBL" id="MN530978">
    <property type="protein sequence ID" value="QKV26107.1"/>
    <property type="molecule type" value="mRNA"/>
</dbReference>
<feature type="domain" description="Myb-like" evidence="5">
    <location>
        <begin position="51"/>
        <end position="101"/>
    </location>
</feature>
<evidence type="ECO:0000256" key="2">
    <source>
        <dbReference type="ARBA" id="ARBA00022737"/>
    </source>
</evidence>
<dbReference type="InterPro" id="IPR015495">
    <property type="entry name" value="Myb_TF_plants"/>
</dbReference>
<dbReference type="GO" id="GO:0030154">
    <property type="term" value="P:cell differentiation"/>
    <property type="evidence" value="ECO:0007669"/>
    <property type="project" value="TreeGrafter"/>
</dbReference>
<name>A0A7D4WGU0_FRAVE</name>
<feature type="domain" description="HTH myb-type" evidence="6">
    <location>
        <begin position="55"/>
        <end position="105"/>
    </location>
</feature>
<dbReference type="GO" id="GO:0000976">
    <property type="term" value="F:transcription cis-regulatory region binding"/>
    <property type="evidence" value="ECO:0007669"/>
    <property type="project" value="TreeGrafter"/>
</dbReference>
<dbReference type="Gene3D" id="1.10.10.60">
    <property type="entry name" value="Homeodomain-like"/>
    <property type="match status" value="2"/>
</dbReference>
<dbReference type="SUPFAM" id="SSF46689">
    <property type="entry name" value="Homeodomain-like"/>
    <property type="match status" value="1"/>
</dbReference>
<comment type="subcellular location">
    <subcellularLocation>
        <location evidence="1">Nucleus</location>
    </subcellularLocation>
</comment>
<feature type="domain" description="Myb-like" evidence="5">
    <location>
        <begin position="1"/>
        <end position="50"/>
    </location>
</feature>
<dbReference type="Pfam" id="PF00249">
    <property type="entry name" value="Myb_DNA-binding"/>
    <property type="match status" value="2"/>
</dbReference>
<feature type="domain" description="HTH myb-type" evidence="6">
    <location>
        <begin position="1"/>
        <end position="54"/>
    </location>
</feature>